<feature type="non-terminal residue" evidence="2">
    <location>
        <position position="46"/>
    </location>
</feature>
<feature type="compositionally biased region" description="Basic and acidic residues" evidence="1">
    <location>
        <begin position="1"/>
        <end position="22"/>
    </location>
</feature>
<accession>A0A382C609</accession>
<evidence type="ECO:0000313" key="2">
    <source>
        <dbReference type="EMBL" id="SVB21545.1"/>
    </source>
</evidence>
<name>A0A382C609_9ZZZZ</name>
<organism evidence="2">
    <name type="scientific">marine metagenome</name>
    <dbReference type="NCBI Taxonomy" id="408172"/>
    <lineage>
        <taxon>unclassified sequences</taxon>
        <taxon>metagenomes</taxon>
        <taxon>ecological metagenomes</taxon>
    </lineage>
</organism>
<reference evidence="2" key="1">
    <citation type="submission" date="2018-05" db="EMBL/GenBank/DDBJ databases">
        <authorList>
            <person name="Lanie J.A."/>
            <person name="Ng W.-L."/>
            <person name="Kazmierczak K.M."/>
            <person name="Andrzejewski T.M."/>
            <person name="Davidsen T.M."/>
            <person name="Wayne K.J."/>
            <person name="Tettelin H."/>
            <person name="Glass J.I."/>
            <person name="Rusch D."/>
            <person name="Podicherti R."/>
            <person name="Tsui H.-C.T."/>
            <person name="Winkler M.E."/>
        </authorList>
    </citation>
    <scope>NUCLEOTIDE SEQUENCE</scope>
</reference>
<proteinExistence type="predicted"/>
<dbReference type="AlphaFoldDB" id="A0A382C609"/>
<sequence length="46" mass="4908">HVLRPHDSLDGLPEYHRGDHPQSADQSCVGGLLAAAAEWGDETVSL</sequence>
<evidence type="ECO:0000256" key="1">
    <source>
        <dbReference type="SAM" id="MobiDB-lite"/>
    </source>
</evidence>
<feature type="non-terminal residue" evidence="2">
    <location>
        <position position="1"/>
    </location>
</feature>
<protein>
    <submittedName>
        <fullName evidence="2">Uncharacterized protein</fullName>
    </submittedName>
</protein>
<feature type="region of interest" description="Disordered" evidence="1">
    <location>
        <begin position="1"/>
        <end position="26"/>
    </location>
</feature>
<gene>
    <name evidence="2" type="ORF">METZ01_LOCUS174399</name>
</gene>
<dbReference type="EMBL" id="UINC01032988">
    <property type="protein sequence ID" value="SVB21545.1"/>
    <property type="molecule type" value="Genomic_DNA"/>
</dbReference>